<dbReference type="RefSeq" id="WP_219001876.1">
    <property type="nucleotide sequence ID" value="NZ_CP079194.1"/>
</dbReference>
<dbReference type="KEGG" id="gce:KYE46_15685"/>
<dbReference type="PANTHER" id="PTHR34818">
    <property type="entry name" value="PROTEIN BLI-3"/>
    <property type="match status" value="1"/>
</dbReference>
<dbReference type="Proteomes" id="UP000825009">
    <property type="component" value="Chromosome"/>
</dbReference>
<evidence type="ECO:0000313" key="2">
    <source>
        <dbReference type="EMBL" id="QXT39347.1"/>
    </source>
</evidence>
<organism evidence="2 3">
    <name type="scientific">Gymnodinialimonas ceratoperidinii</name>
    <dbReference type="NCBI Taxonomy" id="2856823"/>
    <lineage>
        <taxon>Bacteria</taxon>
        <taxon>Pseudomonadati</taxon>
        <taxon>Pseudomonadota</taxon>
        <taxon>Alphaproteobacteria</taxon>
        <taxon>Rhodobacterales</taxon>
        <taxon>Paracoccaceae</taxon>
        <taxon>Gymnodinialimonas</taxon>
    </lineage>
</organism>
<gene>
    <name evidence="2" type="ORF">KYE46_15685</name>
</gene>
<name>A0A8F6TX39_9RHOB</name>
<reference evidence="2 3" key="1">
    <citation type="submission" date="2021-07" db="EMBL/GenBank/DDBJ databases">
        <title>A novel Jannaschia species isolated from marine dinoflagellate Ceratoperidinium margalefii.</title>
        <authorList>
            <person name="Jiang Y."/>
            <person name="Li Z."/>
        </authorList>
    </citation>
    <scope>NUCLEOTIDE SEQUENCE [LARGE SCALE GENOMIC DNA]</scope>
    <source>
        <strain evidence="2 3">J12C1-MA-4</strain>
    </source>
</reference>
<dbReference type="InterPro" id="IPR052917">
    <property type="entry name" value="Stress-Dev_Protein"/>
</dbReference>
<keyword evidence="3" id="KW-1185">Reference proteome</keyword>
<evidence type="ECO:0000313" key="3">
    <source>
        <dbReference type="Proteomes" id="UP000825009"/>
    </source>
</evidence>
<accession>A0A8F6TX39</accession>
<dbReference type="InterPro" id="IPR038725">
    <property type="entry name" value="YdaG_split_barrel_FMN-bd"/>
</dbReference>
<proteinExistence type="predicted"/>
<dbReference type="PANTHER" id="PTHR34818:SF1">
    <property type="entry name" value="PROTEIN BLI-3"/>
    <property type="match status" value="1"/>
</dbReference>
<dbReference type="AlphaFoldDB" id="A0A8F6TX39"/>
<dbReference type="Pfam" id="PF16242">
    <property type="entry name" value="Pyrid_ox_like"/>
    <property type="match status" value="1"/>
</dbReference>
<feature type="domain" description="General stress protein FMN-binding split barrel" evidence="1">
    <location>
        <begin position="5"/>
        <end position="150"/>
    </location>
</feature>
<dbReference type="EMBL" id="CP079194">
    <property type="protein sequence ID" value="QXT39347.1"/>
    <property type="molecule type" value="Genomic_DNA"/>
</dbReference>
<evidence type="ECO:0000259" key="1">
    <source>
        <dbReference type="Pfam" id="PF16242"/>
    </source>
</evidence>
<protein>
    <submittedName>
        <fullName evidence="2">Pyridoxamine 5'-phosphate oxidase family protein</fullName>
    </submittedName>
</protein>
<sequence>MADLKREFWDRVEDVHSGMLGIKGQGRLVPMSPQIDDDVPGAVWFITAKGTDLAKGVESGPRDAQFVVANDSEGLWADIDGTLERSTDREALDEVWNFVADAWFEGGKHDPDVCLLKFTPASGEVSITEGGGAKFLYEIAKAHVTDQKPDEGEQGPVTF</sequence>